<evidence type="ECO:0000313" key="1">
    <source>
        <dbReference type="EMBL" id="KAI5678888.1"/>
    </source>
</evidence>
<accession>A0ACC0C278</accession>
<dbReference type="Proteomes" id="UP001060085">
    <property type="component" value="Linkage Group LG02"/>
</dbReference>
<gene>
    <name evidence="1" type="ORF">M9H77_09838</name>
</gene>
<protein>
    <submittedName>
        <fullName evidence="1">Uncharacterized protein</fullName>
    </submittedName>
</protein>
<organism evidence="1 2">
    <name type="scientific">Catharanthus roseus</name>
    <name type="common">Madagascar periwinkle</name>
    <name type="synonym">Vinca rosea</name>
    <dbReference type="NCBI Taxonomy" id="4058"/>
    <lineage>
        <taxon>Eukaryota</taxon>
        <taxon>Viridiplantae</taxon>
        <taxon>Streptophyta</taxon>
        <taxon>Embryophyta</taxon>
        <taxon>Tracheophyta</taxon>
        <taxon>Spermatophyta</taxon>
        <taxon>Magnoliopsida</taxon>
        <taxon>eudicotyledons</taxon>
        <taxon>Gunneridae</taxon>
        <taxon>Pentapetalae</taxon>
        <taxon>asterids</taxon>
        <taxon>lamiids</taxon>
        <taxon>Gentianales</taxon>
        <taxon>Apocynaceae</taxon>
        <taxon>Rauvolfioideae</taxon>
        <taxon>Vinceae</taxon>
        <taxon>Catharanthinae</taxon>
        <taxon>Catharanthus</taxon>
    </lineage>
</organism>
<evidence type="ECO:0000313" key="2">
    <source>
        <dbReference type="Proteomes" id="UP001060085"/>
    </source>
</evidence>
<keyword evidence="2" id="KW-1185">Reference proteome</keyword>
<dbReference type="EMBL" id="CM044702">
    <property type="protein sequence ID" value="KAI5678888.1"/>
    <property type="molecule type" value="Genomic_DNA"/>
</dbReference>
<reference evidence="2" key="1">
    <citation type="journal article" date="2023" name="Nat. Plants">
        <title>Single-cell RNA sequencing provides a high-resolution roadmap for understanding the multicellular compartmentation of specialized metabolism.</title>
        <authorList>
            <person name="Sun S."/>
            <person name="Shen X."/>
            <person name="Li Y."/>
            <person name="Li Y."/>
            <person name="Wang S."/>
            <person name="Li R."/>
            <person name="Zhang H."/>
            <person name="Shen G."/>
            <person name="Guo B."/>
            <person name="Wei J."/>
            <person name="Xu J."/>
            <person name="St-Pierre B."/>
            <person name="Chen S."/>
            <person name="Sun C."/>
        </authorList>
    </citation>
    <scope>NUCLEOTIDE SEQUENCE [LARGE SCALE GENOMIC DNA]</scope>
</reference>
<proteinExistence type="predicted"/>
<name>A0ACC0C278_CATRO</name>
<sequence>MGWKKLNLLGRGSYGSVYSAGEATGSLIAVKSCNFSLSSSLQFEVKLLQLLSDCPFVINGIGSDISMEEGTYVYNLLLEYVSGGSLDNLIKKSHNNNGGKNMSESEIASYAFMLLMGLSSIHNKGIVHCDFKPANILVIPTRNRMNLLKIADFGLSKIAGDMGSNGKSRCTPLYASPESYLWGLNEKPGDIWALGCIIVEMITGKPLWSSKNYVDLVGQIAYRKPVLPGNLSEEVQDFLTRCLERDYRKRWTADMLLNHPFILKNLNNLSIDEIKSLRQELVISKKREIMKKPWMYFKGMFSTSTSTTTTTVGVAEKVEEAADDVNNEKKLFISFNQVSTKKSSLKKSLHSFSLTLGYQSNYQFY</sequence>
<comment type="caution">
    <text evidence="1">The sequence shown here is derived from an EMBL/GenBank/DDBJ whole genome shotgun (WGS) entry which is preliminary data.</text>
</comment>